<evidence type="ECO:0000313" key="3">
    <source>
        <dbReference type="EMBL" id="MDQ1110485.1"/>
    </source>
</evidence>
<organism evidence="3 4">
    <name type="scientific">Stenotrophomonas rhizophila</name>
    <dbReference type="NCBI Taxonomy" id="216778"/>
    <lineage>
        <taxon>Bacteria</taxon>
        <taxon>Pseudomonadati</taxon>
        <taxon>Pseudomonadota</taxon>
        <taxon>Gammaproteobacteria</taxon>
        <taxon>Lysobacterales</taxon>
        <taxon>Lysobacteraceae</taxon>
        <taxon>Stenotrophomonas</taxon>
    </lineage>
</organism>
<dbReference type="Proteomes" id="UP001226084">
    <property type="component" value="Unassembled WGS sequence"/>
</dbReference>
<dbReference type="AlphaFoldDB" id="A0AAP5AMU9"/>
<gene>
    <name evidence="3" type="ORF">QE424_003644</name>
</gene>
<dbReference type="EMBL" id="JAUTAS010000001">
    <property type="protein sequence ID" value="MDQ1110485.1"/>
    <property type="molecule type" value="Genomic_DNA"/>
</dbReference>
<keyword evidence="1" id="KW-0472">Membrane</keyword>
<feature type="chain" id="PRO_5042813489" description="Secreted protein" evidence="2">
    <location>
        <begin position="22"/>
        <end position="78"/>
    </location>
</feature>
<keyword evidence="1" id="KW-0812">Transmembrane</keyword>
<protein>
    <recommendedName>
        <fullName evidence="5">Secreted protein</fullName>
    </recommendedName>
</protein>
<evidence type="ECO:0008006" key="5">
    <source>
        <dbReference type="Google" id="ProtNLM"/>
    </source>
</evidence>
<reference evidence="3" key="1">
    <citation type="submission" date="2023-07" db="EMBL/GenBank/DDBJ databases">
        <title>Functional and genomic diversity of the sorghum phyllosphere microbiome.</title>
        <authorList>
            <person name="Shade A."/>
        </authorList>
    </citation>
    <scope>NUCLEOTIDE SEQUENCE</scope>
    <source>
        <strain evidence="3">SORGH_AS_0457</strain>
    </source>
</reference>
<dbReference type="RefSeq" id="WP_307107776.1">
    <property type="nucleotide sequence ID" value="NZ_JAUTAS010000001.1"/>
</dbReference>
<accession>A0AAP5AMU9</accession>
<evidence type="ECO:0000256" key="2">
    <source>
        <dbReference type="SAM" id="SignalP"/>
    </source>
</evidence>
<proteinExistence type="predicted"/>
<keyword evidence="1" id="KW-1133">Transmembrane helix</keyword>
<feature type="transmembrane region" description="Helical" evidence="1">
    <location>
        <begin position="36"/>
        <end position="65"/>
    </location>
</feature>
<feature type="signal peptide" evidence="2">
    <location>
        <begin position="1"/>
        <end position="21"/>
    </location>
</feature>
<evidence type="ECO:0000256" key="1">
    <source>
        <dbReference type="SAM" id="Phobius"/>
    </source>
</evidence>
<comment type="caution">
    <text evidence="3">The sequence shown here is derived from an EMBL/GenBank/DDBJ whole genome shotgun (WGS) entry which is preliminary data.</text>
</comment>
<evidence type="ECO:0000313" key="4">
    <source>
        <dbReference type="Proteomes" id="UP001226084"/>
    </source>
</evidence>
<keyword evidence="2" id="KW-0732">Signal</keyword>
<name>A0AAP5AMU9_9GAMM</name>
<sequence>MKKAFKRLTMLSVLVPLAAAADTASHDAGYSVGYKLGWYVGWFIGTFGPYLIAAALVGVVGWLWFRRAKARRIRGGGS</sequence>